<sequence>MVYFVRVVFLLFPLIGFGQRIFLEENVLQKLNKNFKVEEQYIGGLKSGRPYFEVVVDSLRKDYEIKDAQHFLKVLKDSVTKGQVIYIPNELEIDLTGKKNIVIPSDITIIGDRGKKGALGARLFTTDFGVYPLFQVENDVLIKGIRIEGCDKEIYYKNIKYEGKDSFNLNRYKNPVSTGFHINGNNFYMENCEISGWTYSGVEVNKQSTGNVFKYNYFHHNRRYGLGYGITVNGGQALIVANYFDYNRHDIAGTGIPGSGYEVYLNVFLSNTHSDSIDMHGGYDRGDKTSIAGDYMYVYNNYFERIDGKSKAALLRGIPQRESFFENNYVRIKEKLKKKKYQDINQFKQVNARGNIIIKNNFIK</sequence>
<dbReference type="InterPro" id="IPR011050">
    <property type="entry name" value="Pectin_lyase_fold/virulence"/>
</dbReference>
<proteinExistence type="predicted"/>
<comment type="caution">
    <text evidence="1">The sequence shown here is derived from an EMBL/GenBank/DDBJ whole genome shotgun (WGS) entry which is preliminary data.</text>
</comment>
<dbReference type="RefSeq" id="WP_006258043.1">
    <property type="nucleotide sequence ID" value="NZ_KE161016.1"/>
</dbReference>
<protein>
    <recommendedName>
        <fullName evidence="3">Right handed beta helix domain-containing protein</fullName>
    </recommendedName>
</protein>
<dbReference type="EMBL" id="AGEC02000019">
    <property type="protein sequence ID" value="EHO10183.1"/>
    <property type="molecule type" value="Genomic_DNA"/>
</dbReference>
<reference evidence="1" key="1">
    <citation type="submission" date="2012-07" db="EMBL/GenBank/DDBJ databases">
        <title>The Genome Sequence of Myroides odoratimimus CCUG 10230.</title>
        <authorList>
            <consortium name="The Broad Institute Genome Sequencing Platform"/>
            <person name="Earl A."/>
            <person name="Ward D."/>
            <person name="Feldgarden M."/>
            <person name="Gevers D."/>
            <person name="Huys G."/>
            <person name="Walker B."/>
            <person name="Young S.K."/>
            <person name="Zeng Q."/>
            <person name="Gargeya S."/>
            <person name="Fitzgerald M."/>
            <person name="Haas B."/>
            <person name="Abouelleil A."/>
            <person name="Alvarado L."/>
            <person name="Arachchi H.M."/>
            <person name="Berlin A.M."/>
            <person name="Chapman S.B."/>
            <person name="Goldberg J."/>
            <person name="Griggs A."/>
            <person name="Gujja S."/>
            <person name="Hansen M."/>
            <person name="Howarth C."/>
            <person name="Imamovic A."/>
            <person name="Larimer J."/>
            <person name="McCowen C."/>
            <person name="Montmayeur A."/>
            <person name="Murphy C."/>
            <person name="Neiman D."/>
            <person name="Pearson M."/>
            <person name="Priest M."/>
            <person name="Roberts A."/>
            <person name="Saif S."/>
            <person name="Shea T."/>
            <person name="Sisk P."/>
            <person name="Sykes S."/>
            <person name="Wortman J."/>
            <person name="Nusbaum C."/>
            <person name="Birren B."/>
        </authorList>
    </citation>
    <scope>NUCLEOTIDE SEQUENCE [LARGE SCALE GENOMIC DNA]</scope>
    <source>
        <strain evidence="1">CCUG 10230</strain>
    </source>
</reference>
<dbReference type="InterPro" id="IPR012334">
    <property type="entry name" value="Pectin_lyas_fold"/>
</dbReference>
<dbReference type="SUPFAM" id="SSF51126">
    <property type="entry name" value="Pectin lyase-like"/>
    <property type="match status" value="1"/>
</dbReference>
<evidence type="ECO:0000313" key="2">
    <source>
        <dbReference type="Proteomes" id="UP000005402"/>
    </source>
</evidence>
<organism evidence="1 2">
    <name type="scientific">Myroides odoratimimus CCUG 10230</name>
    <dbReference type="NCBI Taxonomy" id="883150"/>
    <lineage>
        <taxon>Bacteria</taxon>
        <taxon>Pseudomonadati</taxon>
        <taxon>Bacteroidota</taxon>
        <taxon>Flavobacteriia</taxon>
        <taxon>Flavobacteriales</taxon>
        <taxon>Flavobacteriaceae</taxon>
        <taxon>Myroides</taxon>
    </lineage>
</organism>
<accession>A0ABN0EB76</accession>
<dbReference type="Proteomes" id="UP000005402">
    <property type="component" value="Unassembled WGS sequence"/>
</dbReference>
<keyword evidence="2" id="KW-1185">Reference proteome</keyword>
<gene>
    <name evidence="1" type="ORF">HMPREF9712_01288</name>
</gene>
<evidence type="ECO:0008006" key="3">
    <source>
        <dbReference type="Google" id="ProtNLM"/>
    </source>
</evidence>
<name>A0ABN0EB76_9FLAO</name>
<evidence type="ECO:0000313" key="1">
    <source>
        <dbReference type="EMBL" id="EHO10183.1"/>
    </source>
</evidence>
<dbReference type="Gene3D" id="2.160.20.10">
    <property type="entry name" value="Single-stranded right-handed beta-helix, Pectin lyase-like"/>
    <property type="match status" value="1"/>
</dbReference>
<dbReference type="InterPro" id="IPR006626">
    <property type="entry name" value="PbH1"/>
</dbReference>
<dbReference type="SMART" id="SM00710">
    <property type="entry name" value="PbH1"/>
    <property type="match status" value="2"/>
</dbReference>